<protein>
    <submittedName>
        <fullName evidence="1">Uncharacterized protein</fullName>
    </submittedName>
</protein>
<dbReference type="EMBL" id="BPLQ01003036">
    <property type="protein sequence ID" value="GIX97417.1"/>
    <property type="molecule type" value="Genomic_DNA"/>
</dbReference>
<dbReference type="AlphaFoldDB" id="A0AAV4PJ94"/>
<reference evidence="1 2" key="1">
    <citation type="submission" date="2021-06" db="EMBL/GenBank/DDBJ databases">
        <title>Caerostris darwini draft genome.</title>
        <authorList>
            <person name="Kono N."/>
            <person name="Arakawa K."/>
        </authorList>
    </citation>
    <scope>NUCLEOTIDE SEQUENCE [LARGE SCALE GENOMIC DNA]</scope>
</reference>
<accession>A0AAV4PJ94</accession>
<name>A0AAV4PJ94_9ARAC</name>
<sequence>MCNATEFYCPLNCRQRQFSFPLPLLYLRVVGALNQSKQHDVAVDIHCVFQFLLQTGRRFPAYLYILDQSANKKRITMRYEVQEIAGVESLEIC</sequence>
<organism evidence="1 2">
    <name type="scientific">Caerostris darwini</name>
    <dbReference type="NCBI Taxonomy" id="1538125"/>
    <lineage>
        <taxon>Eukaryota</taxon>
        <taxon>Metazoa</taxon>
        <taxon>Ecdysozoa</taxon>
        <taxon>Arthropoda</taxon>
        <taxon>Chelicerata</taxon>
        <taxon>Arachnida</taxon>
        <taxon>Araneae</taxon>
        <taxon>Araneomorphae</taxon>
        <taxon>Entelegynae</taxon>
        <taxon>Araneoidea</taxon>
        <taxon>Araneidae</taxon>
        <taxon>Caerostris</taxon>
    </lineage>
</organism>
<dbReference type="Proteomes" id="UP001054837">
    <property type="component" value="Unassembled WGS sequence"/>
</dbReference>
<evidence type="ECO:0000313" key="1">
    <source>
        <dbReference type="EMBL" id="GIX97417.1"/>
    </source>
</evidence>
<proteinExistence type="predicted"/>
<gene>
    <name evidence="1" type="ORF">CDAR_412941</name>
</gene>
<comment type="caution">
    <text evidence="1">The sequence shown here is derived from an EMBL/GenBank/DDBJ whole genome shotgun (WGS) entry which is preliminary data.</text>
</comment>
<keyword evidence="2" id="KW-1185">Reference proteome</keyword>
<evidence type="ECO:0000313" key="2">
    <source>
        <dbReference type="Proteomes" id="UP001054837"/>
    </source>
</evidence>